<dbReference type="AlphaFoldDB" id="A0A8H3DCC2"/>
<feature type="transmembrane region" description="Helical" evidence="4">
    <location>
        <begin position="31"/>
        <end position="48"/>
    </location>
</feature>
<feature type="transmembrane region" description="Helical" evidence="4">
    <location>
        <begin position="413"/>
        <end position="432"/>
    </location>
</feature>
<feature type="transmembrane region" description="Helical" evidence="4">
    <location>
        <begin position="444"/>
        <end position="462"/>
    </location>
</feature>
<dbReference type="InterPro" id="IPR017946">
    <property type="entry name" value="PLC-like_Pdiesterase_TIM-brl"/>
</dbReference>
<dbReference type="Pfam" id="PF03151">
    <property type="entry name" value="TPT"/>
    <property type="match status" value="1"/>
</dbReference>
<dbReference type="PANTHER" id="PTHR31571:SF1">
    <property type="entry name" value="ALTERED INHERITANCE OF MITOCHONDRIA PROTEIN 6"/>
    <property type="match status" value="1"/>
</dbReference>
<dbReference type="InterPro" id="IPR039559">
    <property type="entry name" value="AIM6_PI-PLC-like_dom"/>
</dbReference>
<feature type="transmembrane region" description="Helical" evidence="4">
    <location>
        <begin position="598"/>
        <end position="616"/>
    </location>
</feature>
<evidence type="ECO:0000256" key="4">
    <source>
        <dbReference type="SAM" id="Phobius"/>
    </source>
</evidence>
<feature type="transmembrane region" description="Helical" evidence="4">
    <location>
        <begin position="512"/>
        <end position="533"/>
    </location>
</feature>
<feature type="transmembrane region" description="Helical" evidence="4">
    <location>
        <begin position="657"/>
        <end position="678"/>
    </location>
</feature>
<evidence type="ECO:0000313" key="7">
    <source>
        <dbReference type="Proteomes" id="UP000663853"/>
    </source>
</evidence>
<protein>
    <recommendedName>
        <fullName evidence="2">Altered inheritance of mitochondria protein 6</fullName>
    </recommendedName>
</protein>
<dbReference type="InterPro" id="IPR004853">
    <property type="entry name" value="Sugar_P_trans_dom"/>
</dbReference>
<feature type="domain" description="Sugar phosphate transporter" evidence="5">
    <location>
        <begin position="417"/>
        <end position="698"/>
    </location>
</feature>
<feature type="region of interest" description="Disordered" evidence="3">
    <location>
        <begin position="1"/>
        <end position="30"/>
    </location>
</feature>
<feature type="transmembrane region" description="Helical" evidence="4">
    <location>
        <begin position="482"/>
        <end position="500"/>
    </location>
</feature>
<gene>
    <name evidence="6" type="ORF">RDB_LOCUS155179</name>
</gene>
<evidence type="ECO:0000256" key="1">
    <source>
        <dbReference type="ARBA" id="ARBA00008858"/>
    </source>
</evidence>
<dbReference type="PANTHER" id="PTHR31571">
    <property type="entry name" value="ALTERED INHERITANCE OF MITOCHONDRIA PROTEIN 6"/>
    <property type="match status" value="1"/>
</dbReference>
<comment type="similarity">
    <text evidence="1">Belongs to the AIM6 family.</text>
</comment>
<name>A0A8H3DCC2_9AGAM</name>
<accession>A0A8H3DCC2</accession>
<dbReference type="InterPro" id="IPR051236">
    <property type="entry name" value="HAT_RTT109-like"/>
</dbReference>
<keyword evidence="4" id="KW-0472">Membrane</keyword>
<feature type="transmembrane region" description="Helical" evidence="4">
    <location>
        <begin position="684"/>
        <end position="700"/>
    </location>
</feature>
<organism evidence="6 7">
    <name type="scientific">Rhizoctonia solani</name>
    <dbReference type="NCBI Taxonomy" id="456999"/>
    <lineage>
        <taxon>Eukaryota</taxon>
        <taxon>Fungi</taxon>
        <taxon>Dikarya</taxon>
        <taxon>Basidiomycota</taxon>
        <taxon>Agaricomycotina</taxon>
        <taxon>Agaricomycetes</taxon>
        <taxon>Cantharellales</taxon>
        <taxon>Ceratobasidiaceae</taxon>
        <taxon>Rhizoctonia</taxon>
    </lineage>
</organism>
<dbReference type="SUPFAM" id="SSF51695">
    <property type="entry name" value="PLC-like phosphodiesterases"/>
    <property type="match status" value="1"/>
</dbReference>
<dbReference type="EMBL" id="CAJMXA010003890">
    <property type="protein sequence ID" value="CAE6524225.1"/>
    <property type="molecule type" value="Genomic_DNA"/>
</dbReference>
<dbReference type="Proteomes" id="UP000663853">
    <property type="component" value="Unassembled WGS sequence"/>
</dbReference>
<keyword evidence="4" id="KW-1133">Transmembrane helix</keyword>
<comment type="caution">
    <text evidence="6">The sequence shown here is derived from an EMBL/GenBank/DDBJ whole genome shotgun (WGS) entry which is preliminary data.</text>
</comment>
<feature type="transmembrane region" description="Helical" evidence="4">
    <location>
        <begin position="540"/>
        <end position="557"/>
    </location>
</feature>
<reference evidence="6" key="1">
    <citation type="submission" date="2021-01" db="EMBL/GenBank/DDBJ databases">
        <authorList>
            <person name="Kaushik A."/>
        </authorList>
    </citation>
    <scope>NUCLEOTIDE SEQUENCE</scope>
    <source>
        <strain evidence="6">AG6-10EEA</strain>
    </source>
</reference>
<feature type="transmembrane region" description="Helical" evidence="4">
    <location>
        <begin position="628"/>
        <end position="650"/>
    </location>
</feature>
<proteinExistence type="inferred from homology"/>
<evidence type="ECO:0000256" key="3">
    <source>
        <dbReference type="SAM" id="MobiDB-lite"/>
    </source>
</evidence>
<evidence type="ECO:0000259" key="5">
    <source>
        <dbReference type="Pfam" id="PF03151"/>
    </source>
</evidence>
<dbReference type="GO" id="GO:0006629">
    <property type="term" value="P:lipid metabolic process"/>
    <property type="evidence" value="ECO:0007669"/>
    <property type="project" value="InterPro"/>
</dbReference>
<sequence length="706" mass="76852">MSRSPEPNSGAYLTLRQRARKSKPSERPSPVKALAPPVFLTFVGLVMWPPGFSVMRRLVITGLGVVASVSPSLAYQTIDEAIADWKNQPQSTYPTEFTRGIIPKGIHSHNDYWRDVPLFSAIAVGAISVEADVWLWNDELYVGHDPSSLSSKRTFSSLYVSPLLSILKQQNPTTSFPYTNNTRNGVFDTTSDQTLYLFVDVKTGGNTTWPLVIKQLEPLRAGGWLSYWDAEAGSLHPGAVTVIGTGNTPFDQIQAHTTPHRDAFYDAPITSFSSGSSGEYNSSLVVIASGSLAQALGGPMAGGTFNDTQRATLTSQIQGAHAAGVKVRYWETPGWPLSKRDYVWKTLEELGVDFLNADDLEAAAGLKEICMSSDKDAGATVPVMEKIDEVIHPLIPEDQKPVEVVTTKPKAKLSATTIIPIWIVLSSSVIIYNNYLYNTLNFKYPVFLVTFHLFFAAIGTRVLQRTTNLLDGVKDVSMSRDVFVRAILPIGLLFSGSLIMSNKAYLYLSVSYIQMLKAFTPVAILLISFAFRIQDPNRRLVAIVLMISGGVSLASYGELKFDMFGFTIQALAVVFEASRLVMIQLLLHGMKMDPLVSLHYYAPVCAAINLLILPFTEGLEPFYHLAEIGPLILLSNAAVAFLLNVAAVFLIGVGSGLVLTLAGVFKDILLISGSVLLFGNEITPLQVFGYSIALGGLVAFKTTGGK</sequence>
<keyword evidence="4" id="KW-0812">Transmembrane</keyword>
<feature type="transmembrane region" description="Helical" evidence="4">
    <location>
        <begin position="563"/>
        <end position="586"/>
    </location>
</feature>
<evidence type="ECO:0000256" key="2">
    <source>
        <dbReference type="ARBA" id="ARBA00014286"/>
    </source>
</evidence>
<dbReference type="GO" id="GO:0008081">
    <property type="term" value="F:phosphoric diester hydrolase activity"/>
    <property type="evidence" value="ECO:0007669"/>
    <property type="project" value="InterPro"/>
</dbReference>
<evidence type="ECO:0000313" key="6">
    <source>
        <dbReference type="EMBL" id="CAE6524225.1"/>
    </source>
</evidence>
<dbReference type="CDD" id="cd08577">
    <property type="entry name" value="PI-PLCc_GDPD_SF_unchar3"/>
    <property type="match status" value="1"/>
</dbReference>